<evidence type="ECO:0000256" key="6">
    <source>
        <dbReference type="ARBA" id="ARBA00022741"/>
    </source>
</evidence>
<evidence type="ECO:0000313" key="11">
    <source>
        <dbReference type="EMBL" id="CUS88553.1"/>
    </source>
</evidence>
<gene>
    <name evidence="12" type="ORF">JGI4_00572</name>
    <name evidence="11" type="ORF">JGI8_01221</name>
</gene>
<keyword evidence="8" id="KW-1278">Translocase</keyword>
<keyword evidence="4" id="KW-1003">Cell membrane</keyword>
<dbReference type="PANTHER" id="PTHR43297">
    <property type="entry name" value="OLIGOPEPTIDE TRANSPORT ATP-BINDING PROTEIN APPD"/>
    <property type="match status" value="1"/>
</dbReference>
<accession>A0A0P1LVK5</accession>
<dbReference type="Pfam" id="PF00005">
    <property type="entry name" value="ABC_tran"/>
    <property type="match status" value="1"/>
</dbReference>
<dbReference type="InterPro" id="IPR003593">
    <property type="entry name" value="AAA+_ATPase"/>
</dbReference>
<dbReference type="EMBL" id="FAOP01000003">
    <property type="protein sequence ID" value="CUU02682.1"/>
    <property type="molecule type" value="Genomic_DNA"/>
</dbReference>
<dbReference type="SMART" id="SM00382">
    <property type="entry name" value="AAA"/>
    <property type="match status" value="1"/>
</dbReference>
<evidence type="ECO:0000256" key="1">
    <source>
        <dbReference type="ARBA" id="ARBA00004417"/>
    </source>
</evidence>
<dbReference type="InterPro" id="IPR027417">
    <property type="entry name" value="P-loop_NTPase"/>
</dbReference>
<accession>A0A0P1NZX1</accession>
<dbReference type="Proteomes" id="UP000182011">
    <property type="component" value="Unassembled WGS sequence"/>
</dbReference>
<keyword evidence="7 12" id="KW-0067">ATP-binding</keyword>
<keyword evidence="3" id="KW-0813">Transport</keyword>
<comment type="subcellular location">
    <subcellularLocation>
        <location evidence="1">Cell inner membrane</location>
        <topology evidence="1">Peripheral membrane protein</topology>
    </subcellularLocation>
</comment>
<dbReference type="OrthoDB" id="9802264at2"/>
<dbReference type="STRING" id="1633631.GCA_001442925_00572"/>
<accession>A0A0P1P110</accession>
<dbReference type="GO" id="GO:0016887">
    <property type="term" value="F:ATP hydrolysis activity"/>
    <property type="evidence" value="ECO:0007669"/>
    <property type="project" value="InterPro"/>
</dbReference>
<evidence type="ECO:0000256" key="9">
    <source>
        <dbReference type="ARBA" id="ARBA00023136"/>
    </source>
</evidence>
<evidence type="ECO:0000256" key="7">
    <source>
        <dbReference type="ARBA" id="ARBA00022840"/>
    </source>
</evidence>
<evidence type="ECO:0000256" key="2">
    <source>
        <dbReference type="ARBA" id="ARBA00005417"/>
    </source>
</evidence>
<sequence>MILTVKNLSVHFFLEDKVIKAVDDVSIEVGEGEIVAIVGESGSGKSVTALSIINLIDPPGRIITGEVLWQGRINILKLSEDELRKIRGKEIGVIFQDVTNSLNPVLTVGKQVREVFETQLGLDRKSAMTKVLELFERIGIKEPEKVYELYPHQLSGGLRQRILIAMAFAPRPKLVIADEPTSFVDALTQSQILDLIKSFQSEFKTSVLLITHSFGVVSEVANRVYVMWRGKIVESGTVAEILSNPKYPYTRKLIESAKFLST</sequence>
<name>A0A0P1LQX3_9BACT</name>
<dbReference type="Gene3D" id="3.40.50.300">
    <property type="entry name" value="P-loop containing nucleotide triphosphate hydrolases"/>
    <property type="match status" value="1"/>
</dbReference>
<accession>A0A0P1LU37</accession>
<accession>A0A0P1M2K2</accession>
<keyword evidence="5" id="KW-0997">Cell inner membrane</keyword>
<organism evidence="12 13">
    <name type="scientific">Candidatus Kryptonium thompsonii</name>
    <dbReference type="NCBI Taxonomy" id="1633631"/>
    <lineage>
        <taxon>Bacteria</taxon>
        <taxon>Pseudomonadati</taxon>
        <taxon>Candidatus Kryptoniota</taxon>
        <taxon>Candidatus Kryptonium</taxon>
    </lineage>
</organism>
<evidence type="ECO:0000313" key="14">
    <source>
        <dbReference type="Proteomes" id="UP000182200"/>
    </source>
</evidence>
<reference evidence="13 14" key="2">
    <citation type="submission" date="2015-11" db="EMBL/GenBank/DDBJ databases">
        <authorList>
            <person name="Varghese N."/>
        </authorList>
    </citation>
    <scope>NUCLEOTIDE SEQUENCE [LARGE SCALE GENOMIC DNA]</scope>
    <source>
        <strain evidence="11 14">JGI-8</strain>
    </source>
</reference>
<dbReference type="GO" id="GO:0005524">
    <property type="term" value="F:ATP binding"/>
    <property type="evidence" value="ECO:0007669"/>
    <property type="project" value="UniProtKB-KW"/>
</dbReference>
<dbReference type="EMBL" id="CZVI01000015">
    <property type="protein sequence ID" value="CUS88553.1"/>
    <property type="molecule type" value="Genomic_DNA"/>
</dbReference>
<dbReference type="PROSITE" id="PS50893">
    <property type="entry name" value="ABC_TRANSPORTER_2"/>
    <property type="match status" value="1"/>
</dbReference>
<accession>A0A0S4MUR5</accession>
<keyword evidence="14" id="KW-1185">Reference proteome</keyword>
<reference evidence="12" key="1">
    <citation type="submission" date="2015-11" db="EMBL/GenBank/DDBJ databases">
        <authorList>
            <person name="Zhang Y."/>
            <person name="Guo Z."/>
        </authorList>
    </citation>
    <scope>NUCLEOTIDE SEQUENCE [LARGE SCALE GENOMIC DNA]</scope>
    <source>
        <strain evidence="12">JGI-4</strain>
    </source>
</reference>
<protein>
    <submittedName>
        <fullName evidence="12">Peptide/nickel transport system ATP-binding protein</fullName>
    </submittedName>
</protein>
<evidence type="ECO:0000313" key="12">
    <source>
        <dbReference type="EMBL" id="CUU02682.1"/>
    </source>
</evidence>
<proteinExistence type="inferred from homology"/>
<evidence type="ECO:0000256" key="5">
    <source>
        <dbReference type="ARBA" id="ARBA00022519"/>
    </source>
</evidence>
<dbReference type="AlphaFoldDB" id="A0A0P1LQX3"/>
<dbReference type="InterPro" id="IPR050388">
    <property type="entry name" value="ABC_Ni/Peptide_Import"/>
</dbReference>
<keyword evidence="6" id="KW-0547">Nucleotide-binding</keyword>
<dbReference type="FunFam" id="3.40.50.300:FF:000016">
    <property type="entry name" value="Oligopeptide ABC transporter ATP-binding component"/>
    <property type="match status" value="1"/>
</dbReference>
<dbReference type="Proteomes" id="UP000182200">
    <property type="component" value="Unassembled WGS sequence"/>
</dbReference>
<comment type="similarity">
    <text evidence="2">Belongs to the ABC transporter superfamily.</text>
</comment>
<accession>A0A0P1ME26</accession>
<dbReference type="CDD" id="cd03257">
    <property type="entry name" value="ABC_NikE_OppD_transporters"/>
    <property type="match status" value="1"/>
</dbReference>
<evidence type="ECO:0000256" key="4">
    <source>
        <dbReference type="ARBA" id="ARBA00022475"/>
    </source>
</evidence>
<accession>A0A0P1LY92</accession>
<feature type="domain" description="ABC transporter" evidence="10">
    <location>
        <begin position="5"/>
        <end position="254"/>
    </location>
</feature>
<dbReference type="GO" id="GO:0005886">
    <property type="term" value="C:plasma membrane"/>
    <property type="evidence" value="ECO:0007669"/>
    <property type="project" value="UniProtKB-SubCell"/>
</dbReference>
<accession>A0A0P1LQX3</accession>
<dbReference type="SUPFAM" id="SSF52540">
    <property type="entry name" value="P-loop containing nucleoside triphosphate hydrolases"/>
    <property type="match status" value="1"/>
</dbReference>
<evidence type="ECO:0000256" key="3">
    <source>
        <dbReference type="ARBA" id="ARBA00022448"/>
    </source>
</evidence>
<keyword evidence="9" id="KW-0472">Membrane</keyword>
<evidence type="ECO:0000259" key="10">
    <source>
        <dbReference type="PROSITE" id="PS50893"/>
    </source>
</evidence>
<accession>A0A0P1LGE3</accession>
<evidence type="ECO:0000256" key="8">
    <source>
        <dbReference type="ARBA" id="ARBA00022967"/>
    </source>
</evidence>
<dbReference type="PANTHER" id="PTHR43297:SF14">
    <property type="entry name" value="ATPASE AAA-TYPE CORE DOMAIN-CONTAINING PROTEIN"/>
    <property type="match status" value="1"/>
</dbReference>
<accession>A0A0N7MZW6</accession>
<evidence type="ECO:0000313" key="13">
    <source>
        <dbReference type="Proteomes" id="UP000182011"/>
    </source>
</evidence>
<dbReference type="InterPro" id="IPR003439">
    <property type="entry name" value="ABC_transporter-like_ATP-bd"/>
</dbReference>